<proteinExistence type="predicted"/>
<name>A0AAU7V7M3_9ACTO</name>
<feature type="transmembrane region" description="Helical" evidence="1">
    <location>
        <begin position="46"/>
        <end position="69"/>
    </location>
</feature>
<dbReference type="RefSeq" id="WP_350258285.1">
    <property type="nucleotide sequence ID" value="NZ_CP138335.1"/>
</dbReference>
<dbReference type="EMBL" id="CP138335">
    <property type="protein sequence ID" value="XBW08085.1"/>
    <property type="molecule type" value="Genomic_DNA"/>
</dbReference>
<feature type="transmembrane region" description="Helical" evidence="1">
    <location>
        <begin position="266"/>
        <end position="285"/>
    </location>
</feature>
<keyword evidence="1" id="KW-0812">Transmembrane</keyword>
<feature type="transmembrane region" description="Helical" evidence="1">
    <location>
        <begin position="81"/>
        <end position="101"/>
    </location>
</feature>
<feature type="transmembrane region" description="Helical" evidence="1">
    <location>
        <begin position="107"/>
        <end position="127"/>
    </location>
</feature>
<feature type="transmembrane region" description="Helical" evidence="1">
    <location>
        <begin position="134"/>
        <end position="154"/>
    </location>
</feature>
<feature type="transmembrane region" description="Helical" evidence="1">
    <location>
        <begin position="208"/>
        <end position="229"/>
    </location>
</feature>
<organism evidence="3">
    <name type="scientific">Scrofimicrobium appendicitidis</name>
    <dbReference type="NCBI Taxonomy" id="3079930"/>
    <lineage>
        <taxon>Bacteria</taxon>
        <taxon>Bacillati</taxon>
        <taxon>Actinomycetota</taxon>
        <taxon>Actinomycetes</taxon>
        <taxon>Actinomycetales</taxon>
        <taxon>Actinomycetaceae</taxon>
        <taxon>Scrofimicrobium</taxon>
    </lineage>
</organism>
<dbReference type="Pfam" id="PF07786">
    <property type="entry name" value="HGSNAT_cat"/>
    <property type="match status" value="1"/>
</dbReference>
<dbReference type="KEGG" id="sapp:SAC06_00560"/>
<sequence length="387" mass="41386">MTQPATPASVPTAPLSRLWGIDVARFCAIVGMMAAHLLGWGEYTPWLEAITSGFPSTLFAVLGGFGLVFASRRYASAPSSWPGIAAGIARGVVVLVLGLALEWLPQHPIAIILVYYGTAMILVAPLIYLRARWLLLLATALALLGPQLLGALPHDGYLELGNPVAAAQSVLFAGMYPALTWVAYLLIGVLLCRWFLAEREAGRSERAGAWLFIGGLGAGAVGWLAGWLYQEFWWEPPWDSGAGAPVSAGWNALLQLSTHTGSTVDLVRTAGLSVALIGLCLLATARSTAVPLGWRPIVGMGAAPLTAYTLHLLMTSFGLFFAGGMSVLLEPERVGWFSIAFVVQLLVLLVGGAYLFSRQRRGPLELLVSRVAQTAGELAWGRWEPRR</sequence>
<gene>
    <name evidence="3" type="ORF">SAC06_00560</name>
</gene>
<dbReference type="AlphaFoldDB" id="A0AAU7V7M3"/>
<protein>
    <submittedName>
        <fullName evidence="3">Heparan-alpha-glucosaminide N-acetyltransferase domain-containing protein</fullName>
    </submittedName>
</protein>
<evidence type="ECO:0000256" key="1">
    <source>
        <dbReference type="SAM" id="Phobius"/>
    </source>
</evidence>
<accession>A0AAU7V7M3</accession>
<evidence type="ECO:0000313" key="3">
    <source>
        <dbReference type="EMBL" id="XBW08085.1"/>
    </source>
</evidence>
<feature type="transmembrane region" description="Helical" evidence="1">
    <location>
        <begin position="23"/>
        <end position="40"/>
    </location>
</feature>
<reference evidence="3" key="1">
    <citation type="submission" date="2023-11" db="EMBL/GenBank/DDBJ databases">
        <title>Scrofimicrobium hongkongense sp. nov., isolated from a patient with peritonitis.</title>
        <authorList>
            <person name="Lao H.Y."/>
            <person name="Wong A.Y.P."/>
            <person name="Ng T.L."/>
            <person name="Wong R.Y.L."/>
            <person name="Yau M.C.Y."/>
            <person name="Lam J.Y.W."/>
            <person name="Siu G.K.H."/>
        </authorList>
    </citation>
    <scope>NUCLEOTIDE SEQUENCE</scope>
    <source>
        <strain evidence="3">R131</strain>
    </source>
</reference>
<dbReference type="InterPro" id="IPR012429">
    <property type="entry name" value="HGSNAT_cat"/>
</dbReference>
<feature type="domain" description="Heparan-alpha-glucosaminide N-acetyltransferase catalytic" evidence="2">
    <location>
        <begin position="17"/>
        <end position="199"/>
    </location>
</feature>
<evidence type="ECO:0000259" key="2">
    <source>
        <dbReference type="Pfam" id="PF07786"/>
    </source>
</evidence>
<feature type="transmembrane region" description="Helical" evidence="1">
    <location>
        <begin position="174"/>
        <end position="196"/>
    </location>
</feature>
<keyword evidence="1" id="KW-1133">Transmembrane helix</keyword>
<keyword evidence="1" id="KW-0472">Membrane</keyword>
<feature type="transmembrane region" description="Helical" evidence="1">
    <location>
        <begin position="334"/>
        <end position="356"/>
    </location>
</feature>
<feature type="transmembrane region" description="Helical" evidence="1">
    <location>
        <begin position="297"/>
        <end position="322"/>
    </location>
</feature>